<dbReference type="Gene3D" id="3.10.180.10">
    <property type="entry name" value="2,3-Dihydroxybiphenyl 1,2-Dioxygenase, domain 1"/>
    <property type="match status" value="1"/>
</dbReference>
<dbReference type="InterPro" id="IPR037523">
    <property type="entry name" value="VOC_core"/>
</dbReference>
<evidence type="ECO:0000259" key="2">
    <source>
        <dbReference type="PROSITE" id="PS51819"/>
    </source>
</evidence>
<keyword evidence="3" id="KW-0456">Lyase</keyword>
<protein>
    <submittedName>
        <fullName evidence="3">Lactoylglutathione lyase</fullName>
    </submittedName>
</protein>
<dbReference type="AlphaFoldDB" id="A0A0J6T5L9"/>
<dbReference type="Pfam" id="PF00903">
    <property type="entry name" value="Glyoxalase"/>
    <property type="match status" value="1"/>
</dbReference>
<dbReference type="PROSITE" id="PS51819">
    <property type="entry name" value="VOC"/>
    <property type="match status" value="1"/>
</dbReference>
<accession>A0A0J6T5L9</accession>
<keyword evidence="4" id="KW-1185">Reference proteome</keyword>
<evidence type="ECO:0000313" key="4">
    <source>
        <dbReference type="Proteomes" id="UP000035955"/>
    </source>
</evidence>
<proteinExistence type="predicted"/>
<dbReference type="GO" id="GO:0004493">
    <property type="term" value="F:methylmalonyl-CoA epimerase activity"/>
    <property type="evidence" value="ECO:0007669"/>
    <property type="project" value="TreeGrafter"/>
</dbReference>
<dbReference type="GO" id="GO:0046491">
    <property type="term" value="P:L-methylmalonyl-CoA metabolic process"/>
    <property type="evidence" value="ECO:0007669"/>
    <property type="project" value="TreeGrafter"/>
</dbReference>
<dbReference type="InterPro" id="IPR029068">
    <property type="entry name" value="Glyas_Bleomycin-R_OHBP_Dase"/>
</dbReference>
<dbReference type="OrthoDB" id="2613830at2"/>
<dbReference type="InterPro" id="IPR051785">
    <property type="entry name" value="MMCE/EMCE_epimerase"/>
</dbReference>
<organism evidence="3 4">
    <name type="scientific">Methylobacterium variabile</name>
    <dbReference type="NCBI Taxonomy" id="298794"/>
    <lineage>
        <taxon>Bacteria</taxon>
        <taxon>Pseudomonadati</taxon>
        <taxon>Pseudomonadota</taxon>
        <taxon>Alphaproteobacteria</taxon>
        <taxon>Hyphomicrobiales</taxon>
        <taxon>Methylobacteriaceae</taxon>
        <taxon>Methylobacterium</taxon>
    </lineage>
</organism>
<dbReference type="PANTHER" id="PTHR43048">
    <property type="entry name" value="METHYLMALONYL-COA EPIMERASE"/>
    <property type="match status" value="1"/>
</dbReference>
<reference evidence="3 4" key="1">
    <citation type="submission" date="2015-03" db="EMBL/GenBank/DDBJ databases">
        <title>Genome sequencing of Methylobacterium variabile DSM 16961.</title>
        <authorList>
            <person name="Chaudhry V."/>
            <person name="Patil P.B."/>
        </authorList>
    </citation>
    <scope>NUCLEOTIDE SEQUENCE [LARGE SCALE GENOMIC DNA]</scope>
    <source>
        <strain evidence="3 4">DSM 16961</strain>
    </source>
</reference>
<dbReference type="PANTHER" id="PTHR43048:SF6">
    <property type="entry name" value="BLR8189 PROTEIN"/>
    <property type="match status" value="1"/>
</dbReference>
<gene>
    <name evidence="3" type="ORF">VQ02_02010</name>
</gene>
<dbReference type="GO" id="GO:0046872">
    <property type="term" value="F:metal ion binding"/>
    <property type="evidence" value="ECO:0007669"/>
    <property type="project" value="UniProtKB-KW"/>
</dbReference>
<name>A0A0J6T5L9_9HYPH</name>
<feature type="domain" description="VOC" evidence="2">
    <location>
        <begin position="7"/>
        <end position="154"/>
    </location>
</feature>
<dbReference type="PATRIC" id="fig|298794.3.peg.907"/>
<dbReference type="EMBL" id="LABY01000013">
    <property type="protein sequence ID" value="KMO42725.1"/>
    <property type="molecule type" value="Genomic_DNA"/>
</dbReference>
<dbReference type="SUPFAM" id="SSF54593">
    <property type="entry name" value="Glyoxalase/Bleomycin resistance protein/Dihydroxybiphenyl dioxygenase"/>
    <property type="match status" value="1"/>
</dbReference>
<dbReference type="Proteomes" id="UP000035955">
    <property type="component" value="Unassembled WGS sequence"/>
</dbReference>
<sequence length="171" mass="19358">MSYHPVPVTHVGLTVTDIKAATEWYTEAFGCRHIIGPLHVKHDGSHLGEVFKGIFGDRFEEGYVSHLATANGVGIELFEFVTPKSEATDDNFRYWKTGVFHFCLVDPDVEGLARRIAERGGKQRSNVWTLFEREAFKAVYCEDPWGNLIEIYSHSTELMYANRSDTAARAE</sequence>
<dbReference type="InterPro" id="IPR004360">
    <property type="entry name" value="Glyas_Fos-R_dOase_dom"/>
</dbReference>
<keyword evidence="1" id="KW-0479">Metal-binding</keyword>
<comment type="caution">
    <text evidence="3">The sequence shown here is derived from an EMBL/GenBank/DDBJ whole genome shotgun (WGS) entry which is preliminary data.</text>
</comment>
<dbReference type="GO" id="GO:0016829">
    <property type="term" value="F:lyase activity"/>
    <property type="evidence" value="ECO:0007669"/>
    <property type="project" value="UniProtKB-KW"/>
</dbReference>
<dbReference type="RefSeq" id="WP_048442484.1">
    <property type="nucleotide sequence ID" value="NZ_LABY01000013.1"/>
</dbReference>
<evidence type="ECO:0000256" key="1">
    <source>
        <dbReference type="ARBA" id="ARBA00022723"/>
    </source>
</evidence>
<evidence type="ECO:0000313" key="3">
    <source>
        <dbReference type="EMBL" id="KMO42725.1"/>
    </source>
</evidence>